<organism evidence="3 4">
    <name type="scientific">Microbacterium foliorum</name>
    <dbReference type="NCBI Taxonomy" id="104336"/>
    <lineage>
        <taxon>Bacteria</taxon>
        <taxon>Bacillati</taxon>
        <taxon>Actinomycetota</taxon>
        <taxon>Actinomycetes</taxon>
        <taxon>Micrococcales</taxon>
        <taxon>Microbacteriaceae</taxon>
        <taxon>Microbacterium</taxon>
    </lineage>
</organism>
<feature type="domain" description="DUF4236" evidence="2">
    <location>
        <begin position="3"/>
        <end position="56"/>
    </location>
</feature>
<sequence length="337" mass="35924">MGFKVRKSIKIAPGVRLNVSSKNIGVSAGVRGARVSVNTNGRVTRTVGIPGTGISHTKSSSVNAKRPTPRPRQQPQPVAPPKPKKVKPGLTAPAWEKQLFKQLSGPADAAAIHAVGQQTPTAAPTAAMVEVLRVAAPTRDDARARVLLGWLFDTGYDPAADPFITKYVETSEVSIPIATGVTAVMRWDRQALGLLAAELEQAAGDSGRAVAIVEALEPTTVAAVSLAELYADQERWADIVDVTNGLANDDVAATFLLIQRGTALREQGYYEAAREALKEALRVRSRPVELRHLALVARGHTYLAEGKKAMARKDYERVLADNAAYPGLTDMLAAVTS</sequence>
<evidence type="ECO:0000313" key="4">
    <source>
        <dbReference type="Proteomes" id="UP000316125"/>
    </source>
</evidence>
<dbReference type="Pfam" id="PF14020">
    <property type="entry name" value="DUF4236"/>
    <property type="match status" value="1"/>
</dbReference>
<dbReference type="InterPro" id="IPR011990">
    <property type="entry name" value="TPR-like_helical_dom_sf"/>
</dbReference>
<dbReference type="SMART" id="SM00028">
    <property type="entry name" value="TPR"/>
    <property type="match status" value="2"/>
</dbReference>
<dbReference type="SUPFAM" id="SSF48452">
    <property type="entry name" value="TPR-like"/>
    <property type="match status" value="1"/>
</dbReference>
<evidence type="ECO:0000259" key="2">
    <source>
        <dbReference type="Pfam" id="PF14020"/>
    </source>
</evidence>
<protein>
    <submittedName>
        <fullName evidence="3">DUF4236 domain-containing protein</fullName>
    </submittedName>
</protein>
<dbReference type="Pfam" id="PF13181">
    <property type="entry name" value="TPR_8"/>
    <property type="match status" value="2"/>
</dbReference>
<dbReference type="InterPro" id="IPR025330">
    <property type="entry name" value="DUF4236"/>
</dbReference>
<evidence type="ECO:0000313" key="3">
    <source>
        <dbReference type="EMBL" id="QDE35593.1"/>
    </source>
</evidence>
<dbReference type="Gene3D" id="1.25.40.10">
    <property type="entry name" value="Tetratricopeptide repeat domain"/>
    <property type="match status" value="1"/>
</dbReference>
<accession>A0A4Y5YSY8</accession>
<feature type="compositionally biased region" description="Polar residues" evidence="1">
    <location>
        <begin position="54"/>
        <end position="63"/>
    </location>
</feature>
<proteinExistence type="predicted"/>
<feature type="region of interest" description="Disordered" evidence="1">
    <location>
        <begin position="43"/>
        <end position="89"/>
    </location>
</feature>
<evidence type="ECO:0000256" key="1">
    <source>
        <dbReference type="SAM" id="MobiDB-lite"/>
    </source>
</evidence>
<gene>
    <name evidence="3" type="ORF">FIV50_12835</name>
</gene>
<dbReference type="Proteomes" id="UP000316125">
    <property type="component" value="Chromosome"/>
</dbReference>
<name>A0A4Y5YSY8_9MICO</name>
<dbReference type="RefSeq" id="WP_140037767.1">
    <property type="nucleotide sequence ID" value="NZ_CP041040.1"/>
</dbReference>
<feature type="compositionally biased region" description="Pro residues" evidence="1">
    <location>
        <begin position="70"/>
        <end position="81"/>
    </location>
</feature>
<dbReference type="InterPro" id="IPR019734">
    <property type="entry name" value="TPR_rpt"/>
</dbReference>
<reference evidence="3 4" key="1">
    <citation type="submission" date="2019-06" db="EMBL/GenBank/DDBJ databases">
        <title>Complete genome of Microbacterium foliorum M2.</title>
        <authorList>
            <person name="Cao G."/>
        </authorList>
    </citation>
    <scope>NUCLEOTIDE SEQUENCE [LARGE SCALE GENOMIC DNA]</scope>
    <source>
        <strain evidence="3 4">M2</strain>
    </source>
</reference>
<dbReference type="EMBL" id="CP041040">
    <property type="protein sequence ID" value="QDE35593.1"/>
    <property type="molecule type" value="Genomic_DNA"/>
</dbReference>
<dbReference type="AlphaFoldDB" id="A0A4Y5YSY8"/>
<dbReference type="OrthoDB" id="4303260at2"/>